<evidence type="ECO:0000313" key="10">
    <source>
        <dbReference type="Proteomes" id="UP000014614"/>
    </source>
</evidence>
<accession>S3YI92</accession>
<feature type="domain" description="RagB/SusD" evidence="7">
    <location>
        <begin position="359"/>
        <end position="504"/>
    </location>
</feature>
<evidence type="ECO:0000313" key="9">
    <source>
        <dbReference type="EMBL" id="EPH21347.1"/>
    </source>
</evidence>
<keyword evidence="5" id="KW-0998">Cell outer membrane</keyword>
<dbReference type="PROSITE" id="PS51257">
    <property type="entry name" value="PROKAR_LIPOPROTEIN"/>
    <property type="match status" value="1"/>
</dbReference>
<feature type="domain" description="SusD-like N-terminal" evidence="8">
    <location>
        <begin position="26"/>
        <end position="222"/>
    </location>
</feature>
<keyword evidence="3 6" id="KW-0732">Signal</keyword>
<name>S3YI92_BACSE</name>
<dbReference type="CDD" id="cd08977">
    <property type="entry name" value="SusD"/>
    <property type="match status" value="1"/>
</dbReference>
<evidence type="ECO:0000256" key="1">
    <source>
        <dbReference type="ARBA" id="ARBA00004442"/>
    </source>
</evidence>
<evidence type="ECO:0000259" key="8">
    <source>
        <dbReference type="Pfam" id="PF14322"/>
    </source>
</evidence>
<dbReference type="GO" id="GO:0009279">
    <property type="term" value="C:cell outer membrane"/>
    <property type="evidence" value="ECO:0007669"/>
    <property type="project" value="UniProtKB-SubCell"/>
</dbReference>
<evidence type="ECO:0000256" key="4">
    <source>
        <dbReference type="ARBA" id="ARBA00023136"/>
    </source>
</evidence>
<evidence type="ECO:0008006" key="11">
    <source>
        <dbReference type="Google" id="ProtNLM"/>
    </source>
</evidence>
<dbReference type="SUPFAM" id="SSF48452">
    <property type="entry name" value="TPR-like"/>
    <property type="match status" value="1"/>
</dbReference>
<dbReference type="Pfam" id="PF14322">
    <property type="entry name" value="SusD-like_3"/>
    <property type="match status" value="1"/>
</dbReference>
<feature type="chain" id="PRO_5004514305" description="RagB/SusD domain-containing protein" evidence="6">
    <location>
        <begin position="22"/>
        <end position="682"/>
    </location>
</feature>
<evidence type="ECO:0000256" key="6">
    <source>
        <dbReference type="SAM" id="SignalP"/>
    </source>
</evidence>
<dbReference type="Gene3D" id="1.25.40.390">
    <property type="match status" value="1"/>
</dbReference>
<protein>
    <recommendedName>
        <fullName evidence="11">RagB/SusD domain-containing protein</fullName>
    </recommendedName>
</protein>
<comment type="caution">
    <text evidence="9">The sequence shown here is derived from an EMBL/GenBank/DDBJ whole genome shotgun (WGS) entry which is preliminary data.</text>
</comment>
<dbReference type="InterPro" id="IPR011990">
    <property type="entry name" value="TPR-like_helical_dom_sf"/>
</dbReference>
<dbReference type="InterPro" id="IPR033985">
    <property type="entry name" value="SusD-like_N"/>
</dbReference>
<evidence type="ECO:0000256" key="2">
    <source>
        <dbReference type="ARBA" id="ARBA00006275"/>
    </source>
</evidence>
<evidence type="ECO:0000259" key="7">
    <source>
        <dbReference type="Pfam" id="PF07980"/>
    </source>
</evidence>
<proteinExistence type="inferred from homology"/>
<sequence length="682" mass="76724">MKVMKKITAILSMSACLLAFTSCEDWLNMPSESKADSSTVFESLDRAEMAVVGAYNSLNTQELGYQLLMGTDECVSTESNSKYNVSNYDYTNTSSMLNSTYTSMYKAIEYANVCIKNLPAMSVSEGEQTKLNGLLGEAFAIRAYAYWCIVRFYGDVPYTDVPTSDLTTYSSSRVSRDIIYDNCVADLQRAVELLPWYDEGYLKTPERISKNAAYGILARVALYAAGYSLRWDLNTVPYDKATVKIAQRDDTERIRELYQIAANACKAVIVHGKNGLLDDYDQIFRDLGNQTYNEETIFEFGSYGPNGTNVRTGYTNGIPTSGQDNSTGGMGKGGGAMIAMPTFYFEFDKDDQRRDVSICNYGLKLSSNGNEYQMNTFAGMGVGKYRINWKSEKGTKDDRRDINWPLLRYADVLLMYAEALNELNNGATVEAVNAVKQVRMRAFRNDEDKIGTIPTSYEDFRNYIIKERKLELSNEGLRKSDLARWGILVDYLTEEKAKLVRLCNREGEYVDVEPYRAYKLTSTPKFLDPTIALDYIEMDEDDVKPILTTYELQKLHIMNNGSSGYVEKTFYEVGDKVYYTKDAVPAGQKVEEVKYTILNMFSVRTIKQKGNLSVEKKKEAGVDENGNLTGVDVTICANNAWITGNTGIYYGMKKNMVEILPFSTTAIIDVNPGLAGQQHPCY</sequence>
<dbReference type="InterPro" id="IPR012944">
    <property type="entry name" value="SusD_RagB_dom"/>
</dbReference>
<comment type="subcellular location">
    <subcellularLocation>
        <location evidence="1">Cell outer membrane</location>
    </subcellularLocation>
</comment>
<keyword evidence="4" id="KW-0472">Membrane</keyword>
<comment type="similarity">
    <text evidence="2">Belongs to the SusD family.</text>
</comment>
<dbReference type="HOGENOM" id="CLU_015553_1_1_10"/>
<reference evidence="9 10" key="1">
    <citation type="submission" date="2013-05" db="EMBL/GenBank/DDBJ databases">
        <title>The Genome Sequence of Bacteroides stercoris CC31F.</title>
        <authorList>
            <consortium name="The Broad Institute Genomics Platform"/>
            <person name="Earl A."/>
            <person name="Ward D."/>
            <person name="Feldgarden M."/>
            <person name="Gevers D."/>
            <person name="Oliphant K."/>
            <person name="Allen-Vercoe E."/>
            <person name="Walker B."/>
            <person name="Young S."/>
            <person name="Zeng Q."/>
            <person name="Gargeya S."/>
            <person name="Fitzgerald M."/>
            <person name="Haas B."/>
            <person name="Abouelleil A."/>
            <person name="Allen A.W."/>
            <person name="Alvarado L."/>
            <person name="Arachchi H.M."/>
            <person name="Berlin A.M."/>
            <person name="Chapman S.B."/>
            <person name="Gainer-Dewar J."/>
            <person name="Goldberg J."/>
            <person name="Griggs A."/>
            <person name="Gujja S."/>
            <person name="Hansen M."/>
            <person name="Howarth C."/>
            <person name="Imamovic A."/>
            <person name="Ireland A."/>
            <person name="Larimer J."/>
            <person name="McCowan C."/>
            <person name="Murphy C."/>
            <person name="Pearson M."/>
            <person name="Poon T.W."/>
            <person name="Priest M."/>
            <person name="Roberts A."/>
            <person name="Saif S."/>
            <person name="Shea T."/>
            <person name="Sisk P."/>
            <person name="Sykes S."/>
            <person name="Wortman J."/>
            <person name="Nusbaum C."/>
            <person name="Birren B."/>
        </authorList>
    </citation>
    <scope>NUCLEOTIDE SEQUENCE [LARGE SCALE GENOMIC DNA]</scope>
    <source>
        <strain evidence="9 10">CC31F</strain>
    </source>
</reference>
<dbReference type="Pfam" id="PF07980">
    <property type="entry name" value="SusD_RagB"/>
    <property type="match status" value="1"/>
</dbReference>
<evidence type="ECO:0000256" key="5">
    <source>
        <dbReference type="ARBA" id="ARBA00023237"/>
    </source>
</evidence>
<organism evidence="9 10">
    <name type="scientific">Bacteroides stercoris CC31F</name>
    <dbReference type="NCBI Taxonomy" id="1073351"/>
    <lineage>
        <taxon>Bacteria</taxon>
        <taxon>Pseudomonadati</taxon>
        <taxon>Bacteroidota</taxon>
        <taxon>Bacteroidia</taxon>
        <taxon>Bacteroidales</taxon>
        <taxon>Bacteroidaceae</taxon>
        <taxon>Bacteroides</taxon>
    </lineage>
</organism>
<dbReference type="PATRIC" id="fig|1073351.3.peg.724"/>
<evidence type="ECO:0000256" key="3">
    <source>
        <dbReference type="ARBA" id="ARBA00022729"/>
    </source>
</evidence>
<dbReference type="EMBL" id="ATFP01000011">
    <property type="protein sequence ID" value="EPH21347.1"/>
    <property type="molecule type" value="Genomic_DNA"/>
</dbReference>
<feature type="signal peptide" evidence="6">
    <location>
        <begin position="1"/>
        <end position="21"/>
    </location>
</feature>
<dbReference type="AlphaFoldDB" id="S3YI92"/>
<gene>
    <name evidence="9" type="ORF">HMPREF1181_00733</name>
</gene>
<dbReference type="Proteomes" id="UP000014614">
    <property type="component" value="Unassembled WGS sequence"/>
</dbReference>